<keyword evidence="3" id="KW-1185">Reference proteome</keyword>
<gene>
    <name evidence="2" type="ORF">EKO27_g476</name>
</gene>
<dbReference type="AlphaFoldDB" id="A0A439DJR7"/>
<reference evidence="2 3" key="1">
    <citation type="submission" date="2018-12" db="EMBL/GenBank/DDBJ databases">
        <title>Draft genome sequence of Xylaria grammica IHI A82.</title>
        <authorList>
            <person name="Buettner E."/>
            <person name="Kellner H."/>
        </authorList>
    </citation>
    <scope>NUCLEOTIDE SEQUENCE [LARGE SCALE GENOMIC DNA]</scope>
    <source>
        <strain evidence="2 3">IHI A82</strain>
    </source>
</reference>
<feature type="compositionally biased region" description="Low complexity" evidence="1">
    <location>
        <begin position="186"/>
        <end position="199"/>
    </location>
</feature>
<feature type="region of interest" description="Disordered" evidence="1">
    <location>
        <begin position="181"/>
        <end position="205"/>
    </location>
</feature>
<evidence type="ECO:0000313" key="2">
    <source>
        <dbReference type="EMBL" id="RWA14655.1"/>
    </source>
</evidence>
<dbReference type="Proteomes" id="UP000286045">
    <property type="component" value="Unassembled WGS sequence"/>
</dbReference>
<feature type="region of interest" description="Disordered" evidence="1">
    <location>
        <begin position="137"/>
        <end position="157"/>
    </location>
</feature>
<feature type="region of interest" description="Disordered" evidence="1">
    <location>
        <begin position="234"/>
        <end position="258"/>
    </location>
</feature>
<protein>
    <submittedName>
        <fullName evidence="2">Uncharacterized protein</fullName>
    </submittedName>
</protein>
<evidence type="ECO:0000313" key="3">
    <source>
        <dbReference type="Proteomes" id="UP000286045"/>
    </source>
</evidence>
<name>A0A439DJR7_9PEZI</name>
<organism evidence="2 3">
    <name type="scientific">Xylaria grammica</name>
    <dbReference type="NCBI Taxonomy" id="363999"/>
    <lineage>
        <taxon>Eukaryota</taxon>
        <taxon>Fungi</taxon>
        <taxon>Dikarya</taxon>
        <taxon>Ascomycota</taxon>
        <taxon>Pezizomycotina</taxon>
        <taxon>Sordariomycetes</taxon>
        <taxon>Xylariomycetidae</taxon>
        <taxon>Xylariales</taxon>
        <taxon>Xylariaceae</taxon>
        <taxon>Xylaria</taxon>
    </lineage>
</organism>
<feature type="compositionally biased region" description="Polar residues" evidence="1">
    <location>
        <begin position="244"/>
        <end position="258"/>
    </location>
</feature>
<comment type="caution">
    <text evidence="2">The sequence shown here is derived from an EMBL/GenBank/DDBJ whole genome shotgun (WGS) entry which is preliminary data.</text>
</comment>
<evidence type="ECO:0000256" key="1">
    <source>
        <dbReference type="SAM" id="MobiDB-lite"/>
    </source>
</evidence>
<sequence length="291" mass="32134">MAEMTLLHNASTLAAMCGAASATASAARDRRIADTYYRSPRSNFNAASYMNYLRAPVPSRVPSSHGVGIHIHYQGQCPHRMTHAMVARKTIAPHHTPITKDLPLRPLTSDIEKYKTTCQQLRETYVWNLRELVRRHQASPAKRARRKTASSKGYTSTTSAGFERYTTTTASTTDSCFVTSGELKTPVSSSRVPSPLSRDSGSRRSVATAWVNKGKEKEIVGADVDVGTPVESICDDSEGKETVMETSPITTPNKTTAKPQLKNNKISMQRRLRQLWPTKTNEKSPDKALLV</sequence>
<feature type="compositionally biased region" description="Basic residues" evidence="1">
    <location>
        <begin position="137"/>
        <end position="149"/>
    </location>
</feature>
<accession>A0A439DJR7</accession>
<proteinExistence type="predicted"/>
<dbReference type="EMBL" id="RYZI01000005">
    <property type="protein sequence ID" value="RWA14655.1"/>
    <property type="molecule type" value="Genomic_DNA"/>
</dbReference>